<dbReference type="Proteomes" id="UP000694941">
    <property type="component" value="Unplaced"/>
</dbReference>
<comment type="similarity">
    <text evidence="2 17">Belongs to the integrin beta chain family.</text>
</comment>
<protein>
    <recommendedName>
        <fullName evidence="17">Integrin beta</fullName>
    </recommendedName>
</protein>
<keyword evidence="7" id="KW-0732">Signal</keyword>
<evidence type="ECO:0000259" key="20">
    <source>
        <dbReference type="SMART" id="SM01241"/>
    </source>
</evidence>
<evidence type="ECO:0000256" key="15">
    <source>
        <dbReference type="ARBA" id="ARBA00023157"/>
    </source>
</evidence>
<keyword evidence="22" id="KW-1185">Reference proteome</keyword>
<dbReference type="SMART" id="SM00187">
    <property type="entry name" value="INB"/>
    <property type="match status" value="1"/>
</dbReference>
<keyword evidence="10" id="KW-0460">Magnesium</keyword>
<accession>A0ABM1BS40</accession>
<evidence type="ECO:0000256" key="1">
    <source>
        <dbReference type="ARBA" id="ARBA00004251"/>
    </source>
</evidence>
<keyword evidence="15" id="KW-1015">Disulfide bond</keyword>
<comment type="subcellular location">
    <subcellularLocation>
        <location evidence="1 17">Cell membrane</location>
        <topology evidence="1 17">Single-pass type I membrane protein</topology>
    </subcellularLocation>
</comment>
<feature type="domain" description="Integrin beta subunit VWA" evidence="19">
    <location>
        <begin position="1"/>
        <end position="315"/>
    </location>
</feature>
<evidence type="ECO:0000256" key="13">
    <source>
        <dbReference type="ARBA" id="ARBA00023037"/>
    </source>
</evidence>
<evidence type="ECO:0000256" key="3">
    <source>
        <dbReference type="ARBA" id="ARBA00022475"/>
    </source>
</evidence>
<sequence>MDLSKSMEDDKDKLAALGNLLATTMENITSNFRLGFGSFVDKVVMPYVSTVPEKLKEPCTGCAPPYGFKNHMPLSLNTQEFEKQVKAARVSGNLDAPEGGFDAMMQAIVCHEAIEWRKKSRKMLVFSTDSGFHYAGDGKLGGIIKPNDGQCHLDEQGNYIMSIYQDYPSLSQINVEVKKHKVNVIFAVTGDQLSIYKRLSEHLEGSTAGKLEKDSSNVVELVKDQYSKITSSVKLQDNVNNDFIEIKYFSSCLGDKRENTNECKGLKVGDNVTFEARIEIKKCPENQTAWNQTVQIYPVGLNEALIIDLQIICECMCEKPWNEEKNSDKCTHGNGTYACGTCSCNEGRSGNKCECDSKDIDLTTDEARCIFGNDTKPCTGRGICHCGVCECFQRQNPEETVTGRFCECDNFSCDRYEGEICSGPSHGKCECGECECLPGWKGSACECKDSVETCIAPDSDQICSGHGDCKCGICECFESEDQRYSGRYCEECPTCPGLCEDLKECVQCLVFESGPLSDEECKNCSFIPEEVSEAEVKEPEQRLCVFRDDDDCKFKFVYTLDENNKPLVWAERTKDCPEPINILAIVLGVIGGIVLVGLALLLIWKLLTTIHDRREFAKFEKERQMAKWDTGENPIYKQATTTFKNPTYGGRP</sequence>
<feature type="transmembrane region" description="Helical" evidence="18">
    <location>
        <begin position="582"/>
        <end position="604"/>
    </location>
</feature>
<dbReference type="Pfam" id="PF07965">
    <property type="entry name" value="Integrin_B_tail"/>
    <property type="match status" value="1"/>
</dbReference>
<dbReference type="Gene3D" id="3.40.50.410">
    <property type="entry name" value="von Willebrand factor, type A domain"/>
    <property type="match status" value="1"/>
</dbReference>
<dbReference type="Pfam" id="PF23105">
    <property type="entry name" value="EGF_integrin"/>
    <property type="match status" value="2"/>
</dbReference>
<dbReference type="PANTHER" id="PTHR10082">
    <property type="entry name" value="INTEGRIN BETA SUBUNIT"/>
    <property type="match status" value="1"/>
</dbReference>
<keyword evidence="4" id="KW-0245">EGF-like domain</keyword>
<organism evidence="22 23">
    <name type="scientific">Limulus polyphemus</name>
    <name type="common">Atlantic horseshoe crab</name>
    <dbReference type="NCBI Taxonomy" id="6850"/>
    <lineage>
        <taxon>Eukaryota</taxon>
        <taxon>Metazoa</taxon>
        <taxon>Ecdysozoa</taxon>
        <taxon>Arthropoda</taxon>
        <taxon>Chelicerata</taxon>
        <taxon>Merostomata</taxon>
        <taxon>Xiphosura</taxon>
        <taxon>Limulidae</taxon>
        <taxon>Limulus</taxon>
    </lineage>
</organism>
<dbReference type="InterPro" id="IPR057073">
    <property type="entry name" value="EGF_integrin_2"/>
</dbReference>
<name>A0ABM1BS40_LIMPO</name>
<dbReference type="InterPro" id="IPR036349">
    <property type="entry name" value="Integrin_bsu_tail_dom_sf"/>
</dbReference>
<dbReference type="SMART" id="SM01241">
    <property type="entry name" value="Integrin_b_cyt"/>
    <property type="match status" value="1"/>
</dbReference>
<gene>
    <name evidence="23" type="primary">LOC106471539</name>
</gene>
<dbReference type="Gene3D" id="2.60.40.1510">
    <property type="entry name" value="ntegrin, alpha v. Chain A, domain 3"/>
    <property type="match status" value="1"/>
</dbReference>
<dbReference type="Pfam" id="PF08725">
    <property type="entry name" value="Integrin_b_cyt"/>
    <property type="match status" value="1"/>
</dbReference>
<evidence type="ECO:0000256" key="6">
    <source>
        <dbReference type="ARBA" id="ARBA00022723"/>
    </source>
</evidence>
<dbReference type="PANTHER" id="PTHR10082:SF60">
    <property type="entry name" value="INTEGRIN BETA-PS"/>
    <property type="match status" value="1"/>
</dbReference>
<keyword evidence="6" id="KW-0479">Metal-binding</keyword>
<evidence type="ECO:0000256" key="16">
    <source>
        <dbReference type="ARBA" id="ARBA00023180"/>
    </source>
</evidence>
<dbReference type="InterPro" id="IPR014836">
    <property type="entry name" value="Integrin_bsu_cyt_dom"/>
</dbReference>
<evidence type="ECO:0000256" key="7">
    <source>
        <dbReference type="ARBA" id="ARBA00022729"/>
    </source>
</evidence>
<evidence type="ECO:0000256" key="14">
    <source>
        <dbReference type="ARBA" id="ARBA00023136"/>
    </source>
</evidence>
<reference evidence="23" key="1">
    <citation type="submission" date="2025-08" db="UniProtKB">
        <authorList>
            <consortium name="RefSeq"/>
        </authorList>
    </citation>
    <scope>IDENTIFICATION</scope>
    <source>
        <tissue evidence="23">Muscle</tissue>
    </source>
</reference>
<dbReference type="SMART" id="SM01242">
    <property type="entry name" value="Integrin_B_tail"/>
    <property type="match status" value="1"/>
</dbReference>
<evidence type="ECO:0000256" key="17">
    <source>
        <dbReference type="RuleBase" id="RU000633"/>
    </source>
</evidence>
<dbReference type="InterPro" id="IPR057243">
    <property type="entry name" value="Integrin_I-EGF_CS"/>
</dbReference>
<feature type="domain" description="Integrin beta subunit cytoplasmic" evidence="20">
    <location>
        <begin position="605"/>
        <end position="651"/>
    </location>
</feature>
<evidence type="ECO:0000256" key="10">
    <source>
        <dbReference type="ARBA" id="ARBA00022842"/>
    </source>
</evidence>
<dbReference type="SUPFAM" id="SSF53300">
    <property type="entry name" value="vWA-like"/>
    <property type="match status" value="1"/>
</dbReference>
<dbReference type="Pfam" id="PF18372">
    <property type="entry name" value="I-EGF_1"/>
    <property type="match status" value="1"/>
</dbReference>
<dbReference type="Gene3D" id="1.20.5.100">
    <property type="entry name" value="Cytochrome c1, transmembrane anchor, C-terminal"/>
    <property type="match status" value="1"/>
</dbReference>
<evidence type="ECO:0000259" key="19">
    <source>
        <dbReference type="SMART" id="SM00187"/>
    </source>
</evidence>
<keyword evidence="5 17" id="KW-0812">Transmembrane</keyword>
<keyword evidence="16" id="KW-0325">Glycoprotein</keyword>
<dbReference type="SUPFAM" id="SSF57196">
    <property type="entry name" value="EGF/Laminin"/>
    <property type="match status" value="1"/>
</dbReference>
<dbReference type="InterPro" id="IPR015812">
    <property type="entry name" value="Integrin_bsu"/>
</dbReference>
<keyword evidence="8" id="KW-0677">Repeat</keyword>
<evidence type="ECO:0000256" key="18">
    <source>
        <dbReference type="SAM" id="Phobius"/>
    </source>
</evidence>
<dbReference type="Gene3D" id="2.10.25.10">
    <property type="entry name" value="Laminin"/>
    <property type="match status" value="3"/>
</dbReference>
<dbReference type="RefSeq" id="XP_013787591.2">
    <property type="nucleotide sequence ID" value="XM_013932137.2"/>
</dbReference>
<evidence type="ECO:0000256" key="12">
    <source>
        <dbReference type="ARBA" id="ARBA00022989"/>
    </source>
</evidence>
<evidence type="ECO:0000256" key="2">
    <source>
        <dbReference type="ARBA" id="ARBA00007449"/>
    </source>
</evidence>
<dbReference type="Gene3D" id="4.10.1240.30">
    <property type="match status" value="1"/>
</dbReference>
<keyword evidence="3" id="KW-1003">Cell membrane</keyword>
<dbReference type="PRINTS" id="PR01186">
    <property type="entry name" value="INTEGRINB"/>
</dbReference>
<dbReference type="InterPro" id="IPR032695">
    <property type="entry name" value="Integrin_dom_sf"/>
</dbReference>
<evidence type="ECO:0000256" key="9">
    <source>
        <dbReference type="ARBA" id="ARBA00022837"/>
    </source>
</evidence>
<dbReference type="InterPro" id="IPR002369">
    <property type="entry name" value="Integrin_bsu_VWA"/>
</dbReference>
<proteinExistence type="inferred from homology"/>
<evidence type="ECO:0000259" key="21">
    <source>
        <dbReference type="SMART" id="SM01242"/>
    </source>
</evidence>
<dbReference type="GeneID" id="106471539"/>
<keyword evidence="14 18" id="KW-0472">Membrane</keyword>
<evidence type="ECO:0000256" key="8">
    <source>
        <dbReference type="ARBA" id="ARBA00022737"/>
    </source>
</evidence>
<dbReference type="PROSITE" id="PS52047">
    <property type="entry name" value="I_EGF_2"/>
    <property type="match status" value="1"/>
</dbReference>
<keyword evidence="11 17" id="KW-0130">Cell adhesion</keyword>
<dbReference type="InterPro" id="IPR012896">
    <property type="entry name" value="Integrin_bsu_tail"/>
</dbReference>
<feature type="domain" description="Integrin beta subunit tail" evidence="21">
    <location>
        <begin position="499"/>
        <end position="581"/>
    </location>
</feature>
<dbReference type="PROSITE" id="PS00243">
    <property type="entry name" value="I_EGF_1"/>
    <property type="match status" value="1"/>
</dbReference>
<evidence type="ECO:0000313" key="22">
    <source>
        <dbReference type="Proteomes" id="UP000694941"/>
    </source>
</evidence>
<keyword evidence="9" id="KW-0106">Calcium</keyword>
<evidence type="ECO:0000256" key="5">
    <source>
        <dbReference type="ARBA" id="ARBA00022692"/>
    </source>
</evidence>
<dbReference type="InterPro" id="IPR036465">
    <property type="entry name" value="vWFA_dom_sf"/>
</dbReference>
<dbReference type="Pfam" id="PF00362">
    <property type="entry name" value="Integrin_beta"/>
    <property type="match status" value="1"/>
</dbReference>
<evidence type="ECO:0000256" key="4">
    <source>
        <dbReference type="ARBA" id="ARBA00022536"/>
    </source>
</evidence>
<keyword evidence="12 18" id="KW-1133">Transmembrane helix</keyword>
<keyword evidence="13 17" id="KW-0401">Integrin</keyword>
<dbReference type="SUPFAM" id="SSF69179">
    <property type="entry name" value="Integrin domains"/>
    <property type="match status" value="1"/>
</dbReference>
<evidence type="ECO:0000313" key="23">
    <source>
        <dbReference type="RefSeq" id="XP_013787591.2"/>
    </source>
</evidence>
<dbReference type="InterPro" id="IPR040622">
    <property type="entry name" value="EGF_integrin_1"/>
</dbReference>
<dbReference type="SUPFAM" id="SSF69687">
    <property type="entry name" value="Integrin beta tail domain"/>
    <property type="match status" value="1"/>
</dbReference>
<evidence type="ECO:0000256" key="11">
    <source>
        <dbReference type="ARBA" id="ARBA00022889"/>
    </source>
</evidence>